<evidence type="ECO:0000313" key="6">
    <source>
        <dbReference type="EMBL" id="PNP44315.1"/>
    </source>
</evidence>
<sequence length="2148" mass="236492">MAGSTDQAITNPTTVCDLVEQWAQKQPNHIAISFGNRTVTYSELDNAATHIAWLLSEKQVKHGDKIPVLAQRGPEMVACFLGVLKAGASYIPIDIESWSEDRIQSTLKRVSARVVLNTCTDEYPEYEEVSHTQIEAAFASDISRHWQRNEDRPWKKIQSADLAYIIFTSGTTSTPKGVMIPHSALLNYVQQGGEETPFNLNATPDDTVMLIFSPAFDAATGAIMSTLCNGAELRIATTSDFLHTVTLCTIIACTPSVLQTIQDPTTCSKLRTIVLGGEAPPIALVRKWAETLPTSAIYNFYGPTETTIASLVARLHADKPITLGRPMSNGRILLLDGETESDYGEICLTGPGLARGYYENEALTAEKFVFWQGERIYRTGDFGRFTDHGLEFAGRKDSFVKNRGFLINLDAQVIPMLSNSPNVMAATAFMYRGRLVAFVTPETVDGVALRKTLSQEYDAFIIPDLIRTVEFLPLTPNGKADNRALQGLLDAESSQAVDGGSLQGISDTGSKMDVLKAALSFATSIPLSDITDNSSFAELGGNSLAGLKVLSFLRTKGFHLRLSMLFDLPDLAAIHDAIEKLDEEEGYAEDQAQTPTSGPLSTLQAKMIQAGLRNPTVNYMLLRISLPHTGKSLSGSRFQSAWRRVIERHSIFRTTFNLKDQLQEVHPELNLDWSNEETTKDQLQSVIQARSQEMRKKISYIEHGDTFVPISAYRLITVPNVGSTLLSLVHHSIADGWSFSVILDELRLALDGKSLPDPPQFINIANTQARLQEDAQGNAFWDALLEDSLTQPQLTLPRPPADTPAADWSKSLQVNLGFTPEGLETKARLRRITPATMIYAAWGLVLSNYSFTDRVAFGAVFSGRNIDTMNVDRVAGPLLNTLPFPLEFQEEQTVAEMLSATQSQLLKMLEFQWSSDKTVAKLPADRIANALQTIVVMEYDLPTLGGTCEALPEPWSIEREDMMEFGISLLLEAEDDGSLRARILYDGLRYTERSITGLLSHFKSAIQGLLDNKNTLIQDVRDKIITGEERHGLLNPPRGRVGNYQGYDTIKDAFEASAAKWPDLRALESTRGSMTYRELDEAANKLANHLRSITKPGSVVGILTDGSLHWVVAILAVLKAGCICCAIDVNLPEARIKIITEQSGASVYIAANENCARVIQNTSEKHIIVSEEFVASCKAEPQQLETISKPKDVIYLVFTSGSTGIPKGVALHNHSLLMVIDHEPTRLFSGPGRRNGQVYALGFDVVLVEIFGTICYGGTLVLKDPNDPLGHLKRVDAAHSTPSLLAALSPEEYPNLDTIGLAGEAVPQSLADAWSHKRLFNFYGPSECAPISTGTELLPGDKVTIGKAVPHLDLYLLDHHQCLVPPGITGEIYLSGEQMTRGYWNLPNQTKAAFLPNPFSPGQFMYKTGDLGCWTEDMKVAYMGRIDNQVKVRGFRIEMEEIERALVRADSAIQRAAAIVVDGIRIVAFITPSTVDTSAVSRKLKTLLPAYACPAQVMAFESLPQSSNLKIDRKALQLLATEYKDQGDAPSTPTEKIIAEVWSQILNFEDDSKVRITRDDDFLAIGGNSLLAIKAARLISESIGYHIPMPLLIRERVLSGLAQAIDGYKSQGDLEDGLTTFRSFLSNLSTPTSLAAPQVPSELEEELYVWHTVTTTKSLLNTAFQFIIEGDVDATLLKRAVVSVIRKHPILRARYVLENGLLFRLISDEVTEPLFFTGGALDSNEFQSLIDKPFDLANDQLIRVVIWSQEDENSKMTTSLSLITHHIITDKASLAILLQEVSEEYQSAVNGITTDKLNGDASSHKGNYIEWTQWLQQNSKLPATPELTAKREFWKTRVEGIQYIEFSDSLETQVLDTEIPGYQSFVIPTADSAGFSQRLALATTALTVSAVFGNTDITLGIPYMSRDEPGSGSLMGLFLDRLPVRFAFNESNMADSTRLINDITTEVNLATENQIPYAEILQLAKDKKSLFDVMVIYHWQSDALEHSLKIPGAQVSSKPIRARGAKFPLQLEFSEQQDGLHCGIEYDASNISPSQMAAIISYMPIVIKGLVSGLAPAEILSSFQAVKHINPLLAMPTFKSRISEVCGIFSEALGIPLTEITPDLTLFDLGGTPMTAIRLHYLLTEKGLHCDLLNILRRPTAKDIAWLS</sequence>
<name>A0A2K0TFL5_9HYPO</name>
<dbReference type="InterPro" id="IPR042099">
    <property type="entry name" value="ANL_N_sf"/>
</dbReference>
<dbReference type="GO" id="GO:0043041">
    <property type="term" value="P:amino acid activation for nonribosomal peptide biosynthetic process"/>
    <property type="evidence" value="ECO:0007669"/>
    <property type="project" value="TreeGrafter"/>
</dbReference>
<dbReference type="Pfam" id="PF00550">
    <property type="entry name" value="PP-binding"/>
    <property type="match status" value="3"/>
</dbReference>
<dbReference type="InterPro" id="IPR045851">
    <property type="entry name" value="AMP-bd_C_sf"/>
</dbReference>
<accession>A0A2K0TFL5</accession>
<keyword evidence="3" id="KW-0436">Ligase</keyword>
<dbReference type="SUPFAM" id="SSF52777">
    <property type="entry name" value="CoA-dependent acyltransferases"/>
    <property type="match status" value="4"/>
</dbReference>
<reference evidence="6 7" key="1">
    <citation type="submission" date="2017-02" db="EMBL/GenBank/DDBJ databases">
        <title>Genomes of Trichoderma spp. with biocontrol activity.</title>
        <authorList>
            <person name="Gardiner D."/>
            <person name="Kazan K."/>
            <person name="Vos C."/>
            <person name="Harvey P."/>
        </authorList>
    </citation>
    <scope>NUCLEOTIDE SEQUENCE [LARGE SCALE GENOMIC DNA]</scope>
    <source>
        <strain evidence="6 7">A5MH</strain>
    </source>
</reference>
<dbReference type="Proteomes" id="UP000236546">
    <property type="component" value="Unassembled WGS sequence"/>
</dbReference>
<dbReference type="Pfam" id="PF00501">
    <property type="entry name" value="AMP-binding"/>
    <property type="match status" value="2"/>
</dbReference>
<dbReference type="InterPro" id="IPR001242">
    <property type="entry name" value="Condensation_dom"/>
</dbReference>
<dbReference type="Pfam" id="PF00668">
    <property type="entry name" value="Condensation"/>
    <property type="match status" value="2"/>
</dbReference>
<dbReference type="Gene3D" id="3.40.50.12780">
    <property type="entry name" value="N-terminal domain of ligase-like"/>
    <property type="match status" value="2"/>
</dbReference>
<dbReference type="EMBL" id="MTYH01000035">
    <property type="protein sequence ID" value="PNP44315.1"/>
    <property type="molecule type" value="Genomic_DNA"/>
</dbReference>
<dbReference type="GO" id="GO:0044550">
    <property type="term" value="P:secondary metabolite biosynthetic process"/>
    <property type="evidence" value="ECO:0007669"/>
    <property type="project" value="TreeGrafter"/>
</dbReference>
<proteinExistence type="inferred from homology"/>
<dbReference type="GO" id="GO:0031177">
    <property type="term" value="F:phosphopantetheine binding"/>
    <property type="evidence" value="ECO:0007669"/>
    <property type="project" value="TreeGrafter"/>
</dbReference>
<dbReference type="GO" id="GO:0016874">
    <property type="term" value="F:ligase activity"/>
    <property type="evidence" value="ECO:0007669"/>
    <property type="project" value="UniProtKB-KW"/>
</dbReference>
<evidence type="ECO:0000313" key="7">
    <source>
        <dbReference type="Proteomes" id="UP000236546"/>
    </source>
</evidence>
<evidence type="ECO:0000256" key="2">
    <source>
        <dbReference type="ARBA" id="ARBA00022553"/>
    </source>
</evidence>
<dbReference type="Gene3D" id="3.30.559.30">
    <property type="entry name" value="Nonribosomal peptide synthetase, condensation domain"/>
    <property type="match status" value="2"/>
</dbReference>
<dbReference type="InterPro" id="IPR010071">
    <property type="entry name" value="AA_adenyl_dom"/>
</dbReference>
<comment type="similarity">
    <text evidence="4">Belongs to the NRP synthetase family.</text>
</comment>
<dbReference type="InterPro" id="IPR036736">
    <property type="entry name" value="ACP-like_sf"/>
</dbReference>
<dbReference type="InterPro" id="IPR009081">
    <property type="entry name" value="PP-bd_ACP"/>
</dbReference>
<dbReference type="InterPro" id="IPR023213">
    <property type="entry name" value="CAT-like_dom_sf"/>
</dbReference>
<dbReference type="NCBIfam" id="TIGR01733">
    <property type="entry name" value="AA-adenyl-dom"/>
    <property type="match status" value="1"/>
</dbReference>
<dbReference type="GO" id="GO:0005737">
    <property type="term" value="C:cytoplasm"/>
    <property type="evidence" value="ECO:0007669"/>
    <property type="project" value="TreeGrafter"/>
</dbReference>
<dbReference type="InterPro" id="IPR000873">
    <property type="entry name" value="AMP-dep_synth/lig_dom"/>
</dbReference>
<dbReference type="OrthoDB" id="416786at2759"/>
<dbReference type="SUPFAM" id="SSF56801">
    <property type="entry name" value="Acetyl-CoA synthetase-like"/>
    <property type="match status" value="2"/>
</dbReference>
<evidence type="ECO:0000256" key="4">
    <source>
        <dbReference type="ARBA" id="ARBA00029454"/>
    </source>
</evidence>
<dbReference type="PROSITE" id="PS00455">
    <property type="entry name" value="AMP_BINDING"/>
    <property type="match status" value="2"/>
</dbReference>
<organism evidence="6 7">
    <name type="scientific">Trichoderma gamsii</name>
    <dbReference type="NCBI Taxonomy" id="398673"/>
    <lineage>
        <taxon>Eukaryota</taxon>
        <taxon>Fungi</taxon>
        <taxon>Dikarya</taxon>
        <taxon>Ascomycota</taxon>
        <taxon>Pezizomycotina</taxon>
        <taxon>Sordariomycetes</taxon>
        <taxon>Hypocreomycetidae</taxon>
        <taxon>Hypocreales</taxon>
        <taxon>Hypocreaceae</taxon>
        <taxon>Trichoderma</taxon>
    </lineage>
</organism>
<evidence type="ECO:0000256" key="3">
    <source>
        <dbReference type="ARBA" id="ARBA00022598"/>
    </source>
</evidence>
<comment type="caution">
    <text evidence="6">The sequence shown here is derived from an EMBL/GenBank/DDBJ whole genome shotgun (WGS) entry which is preliminary data.</text>
</comment>
<keyword evidence="1" id="KW-0596">Phosphopantetheine</keyword>
<feature type="domain" description="Carrier" evidence="5">
    <location>
        <begin position="506"/>
        <end position="585"/>
    </location>
</feature>
<dbReference type="PANTHER" id="PTHR45527:SF11">
    <property type="entry name" value="NONRIBOSOMAL PEPTIDE SYNTHETASE 5"/>
    <property type="match status" value="1"/>
</dbReference>
<dbReference type="PANTHER" id="PTHR45527">
    <property type="entry name" value="NONRIBOSOMAL PEPTIDE SYNTHETASE"/>
    <property type="match status" value="1"/>
</dbReference>
<dbReference type="Gene3D" id="3.30.559.10">
    <property type="entry name" value="Chloramphenicol acetyltransferase-like domain"/>
    <property type="match status" value="2"/>
</dbReference>
<evidence type="ECO:0000259" key="5">
    <source>
        <dbReference type="PROSITE" id="PS50075"/>
    </source>
</evidence>
<dbReference type="Gene3D" id="1.10.1200.10">
    <property type="entry name" value="ACP-like"/>
    <property type="match status" value="3"/>
</dbReference>
<dbReference type="PROSITE" id="PS00012">
    <property type="entry name" value="PHOSPHOPANTETHEINE"/>
    <property type="match status" value="2"/>
</dbReference>
<dbReference type="Gene3D" id="3.30.300.30">
    <property type="match status" value="2"/>
</dbReference>
<dbReference type="InterPro" id="IPR006162">
    <property type="entry name" value="Ppantetheine_attach_site"/>
</dbReference>
<evidence type="ECO:0000256" key="1">
    <source>
        <dbReference type="ARBA" id="ARBA00022450"/>
    </source>
</evidence>
<gene>
    <name evidence="6" type="ORF">TGAMA5MH_03921</name>
</gene>
<feature type="domain" description="Carrier" evidence="5">
    <location>
        <begin position="1529"/>
        <end position="1609"/>
    </location>
</feature>
<dbReference type="SUPFAM" id="SSF47336">
    <property type="entry name" value="ACP-like"/>
    <property type="match status" value="3"/>
</dbReference>
<keyword evidence="2" id="KW-0597">Phosphoprotein</keyword>
<dbReference type="PROSITE" id="PS50075">
    <property type="entry name" value="CARRIER"/>
    <property type="match status" value="2"/>
</dbReference>
<dbReference type="InterPro" id="IPR020845">
    <property type="entry name" value="AMP-binding_CS"/>
</dbReference>
<protein>
    <recommendedName>
        <fullName evidence="5">Carrier domain-containing protein</fullName>
    </recommendedName>
</protein>